<protein>
    <submittedName>
        <fullName evidence="1">Uncharacterized protein</fullName>
    </submittedName>
</protein>
<sequence length="96" mass="10429">MPVVKSKGFAGSLRQLAEGRVTPSELLWDLTENDLIQMLVPKFANIDSESALAIGDGVLAGDVTGQLILNRTLGEWIIAEAKTKQTEVDIIYSTQK</sequence>
<keyword evidence="2" id="KW-1185">Reference proteome</keyword>
<dbReference type="EMBL" id="SORF01000024">
    <property type="protein sequence ID" value="TDY40227.1"/>
    <property type="molecule type" value="Genomic_DNA"/>
</dbReference>
<dbReference type="AlphaFoldDB" id="A0A4R8LBJ4"/>
<gene>
    <name evidence="1" type="ORF">C7445_1248</name>
</gene>
<reference evidence="1 2" key="1">
    <citation type="submission" date="2019-03" db="EMBL/GenBank/DDBJ databases">
        <title>Genomic Encyclopedia of Type Strains, Phase IV (KMG-IV): sequencing the most valuable type-strain genomes for metagenomic binning, comparative biology and taxonomic classification.</title>
        <authorList>
            <person name="Goeker M."/>
        </authorList>
    </citation>
    <scope>NUCLEOTIDE SEQUENCE [LARGE SCALE GENOMIC DNA]</scope>
    <source>
        <strain evidence="1 2">DSM 17974</strain>
    </source>
</reference>
<evidence type="ECO:0000313" key="2">
    <source>
        <dbReference type="Proteomes" id="UP000294581"/>
    </source>
</evidence>
<dbReference type="Proteomes" id="UP000294581">
    <property type="component" value="Unassembled WGS sequence"/>
</dbReference>
<name>A0A4R8LBJ4_9BACL</name>
<dbReference type="RefSeq" id="WP_134161164.1">
    <property type="nucleotide sequence ID" value="NZ_SORF01000024.1"/>
</dbReference>
<proteinExistence type="predicted"/>
<organism evidence="1 2">
    <name type="scientific">Alicyclobacillus sacchari</name>
    <dbReference type="NCBI Taxonomy" id="392010"/>
    <lineage>
        <taxon>Bacteria</taxon>
        <taxon>Bacillati</taxon>
        <taxon>Bacillota</taxon>
        <taxon>Bacilli</taxon>
        <taxon>Bacillales</taxon>
        <taxon>Alicyclobacillaceae</taxon>
        <taxon>Alicyclobacillus</taxon>
    </lineage>
</organism>
<accession>A0A4R8LBJ4</accession>
<comment type="caution">
    <text evidence="1">The sequence shown here is derived from an EMBL/GenBank/DDBJ whole genome shotgun (WGS) entry which is preliminary data.</text>
</comment>
<evidence type="ECO:0000313" key="1">
    <source>
        <dbReference type="EMBL" id="TDY40227.1"/>
    </source>
</evidence>